<dbReference type="Pfam" id="PF26215">
    <property type="entry name" value="HTH_animal"/>
    <property type="match status" value="1"/>
</dbReference>
<dbReference type="PANTHER" id="PTHR21301:SF11">
    <property type="entry name" value="GIY-YIG DOMAIN-CONTAINING PROTEIN"/>
    <property type="match status" value="1"/>
</dbReference>
<name>A0AAV8Z7F0_9CUCU</name>
<evidence type="ECO:0000313" key="3">
    <source>
        <dbReference type="Proteomes" id="UP001162162"/>
    </source>
</evidence>
<comment type="caution">
    <text evidence="2">The sequence shown here is derived from an EMBL/GenBank/DDBJ whole genome shotgun (WGS) entry which is preliminary data.</text>
</comment>
<dbReference type="InterPro" id="IPR058912">
    <property type="entry name" value="HTH_animal"/>
</dbReference>
<organism evidence="2 3">
    <name type="scientific">Aromia moschata</name>
    <dbReference type="NCBI Taxonomy" id="1265417"/>
    <lineage>
        <taxon>Eukaryota</taxon>
        <taxon>Metazoa</taxon>
        <taxon>Ecdysozoa</taxon>
        <taxon>Arthropoda</taxon>
        <taxon>Hexapoda</taxon>
        <taxon>Insecta</taxon>
        <taxon>Pterygota</taxon>
        <taxon>Neoptera</taxon>
        <taxon>Endopterygota</taxon>
        <taxon>Coleoptera</taxon>
        <taxon>Polyphaga</taxon>
        <taxon>Cucujiformia</taxon>
        <taxon>Chrysomeloidea</taxon>
        <taxon>Cerambycidae</taxon>
        <taxon>Cerambycinae</taxon>
        <taxon>Callichromatini</taxon>
        <taxon>Aromia</taxon>
    </lineage>
</organism>
<evidence type="ECO:0000259" key="1">
    <source>
        <dbReference type="Pfam" id="PF26215"/>
    </source>
</evidence>
<proteinExistence type="predicted"/>
<dbReference type="AlphaFoldDB" id="A0AAV8Z7F0"/>
<dbReference type="Proteomes" id="UP001162162">
    <property type="component" value="Unassembled WGS sequence"/>
</dbReference>
<protein>
    <recommendedName>
        <fullName evidence="1">Helix-turn-helix domain-containing protein</fullName>
    </recommendedName>
</protein>
<dbReference type="PANTHER" id="PTHR21301">
    <property type="entry name" value="REVERSE TRANSCRIPTASE"/>
    <property type="match status" value="1"/>
</dbReference>
<feature type="domain" description="Helix-turn-helix" evidence="1">
    <location>
        <begin position="94"/>
        <end position="137"/>
    </location>
</feature>
<sequence>MHAQWSAEWQSAISVETEPELWLHDIYSSYGPPHGESSSIVSVDHLNTLHSNIKFTMETERDEALPFQGVLMKRTNNDKLAHGVYRKKTHTDSYLKAASHHHPQMKRSIIQTLIHRVEIICDDESRPKELNNIKEVLAIDTGEETRHAAATRRQERSIATAAKANHYAPVPTDSGQLDVVVVEWVPLKAFLHINLHDGVFFEL</sequence>
<keyword evidence="3" id="KW-1185">Reference proteome</keyword>
<accession>A0AAV8Z7F0</accession>
<gene>
    <name evidence="2" type="ORF">NQ318_022085</name>
</gene>
<evidence type="ECO:0000313" key="2">
    <source>
        <dbReference type="EMBL" id="KAJ8959397.1"/>
    </source>
</evidence>
<reference evidence="2" key="1">
    <citation type="journal article" date="2023" name="Insect Mol. Biol.">
        <title>Genome sequencing provides insights into the evolution of gene families encoding plant cell wall-degrading enzymes in longhorned beetles.</title>
        <authorList>
            <person name="Shin N.R."/>
            <person name="Okamura Y."/>
            <person name="Kirsch R."/>
            <person name="Pauchet Y."/>
        </authorList>
    </citation>
    <scope>NUCLEOTIDE SEQUENCE</scope>
    <source>
        <strain evidence="2">AMC_N1</strain>
    </source>
</reference>
<dbReference type="EMBL" id="JAPWTK010000013">
    <property type="protein sequence ID" value="KAJ8959397.1"/>
    <property type="molecule type" value="Genomic_DNA"/>
</dbReference>